<sequence length="474" mass="50538">MTPLPTVAEALTRRLRQTLSLRRGLAAALCGEAGIGKSHAAHSALLALGGRSLSVHATLPPGALLSRLPGGAALPAWAQQARAAAPHDTALLDAVGAALAQSAPFVLYAEDLHEASAPAQAWWSALARAAPQLPGVGVVISTRGEAPPGFEPWPLRPLDPVALDDLLRVAAGAPLPAEAAGWIGAVSGGNPLFALEYFRTLARAGSLWSDGRVWRWHPPQRGLRPAAVDAILDSTLGDLDHDPAALAALDLLALWPGEGPQARLGALCGLSDAELAPALQRLQRQGVLRGVAFTHPLYCERHRARAPGRRLQAAARRALAGLQAEPETAAAFVEAAALPPRPRWRCWAAPQTPPAPPGAAPTPRALPPRPPTWTPRSAAPGPGARRGWPARRTWARRWPAPGWPSTRRRIRRPWPCWCRCWPRPARATRPRPCWSAGPRPTAPGGRRAPNCWSRAGNWPRLWRSPRPRGPLACA</sequence>
<organism evidence="2 3">
    <name type="scientific">Deinococcus multiflagellatus</name>
    <dbReference type="NCBI Taxonomy" id="1656887"/>
    <lineage>
        <taxon>Bacteria</taxon>
        <taxon>Thermotogati</taxon>
        <taxon>Deinococcota</taxon>
        <taxon>Deinococci</taxon>
        <taxon>Deinococcales</taxon>
        <taxon>Deinococcaceae</taxon>
        <taxon>Deinococcus</taxon>
    </lineage>
</organism>
<accession>A0ABW1ZKA4</accession>
<dbReference type="Proteomes" id="UP001596317">
    <property type="component" value="Unassembled WGS sequence"/>
</dbReference>
<dbReference type="InterPro" id="IPR027417">
    <property type="entry name" value="P-loop_NTPase"/>
</dbReference>
<gene>
    <name evidence="2" type="ORF">ACFP90_07580</name>
</gene>
<evidence type="ECO:0008006" key="4">
    <source>
        <dbReference type="Google" id="ProtNLM"/>
    </source>
</evidence>
<name>A0ABW1ZKA4_9DEIO</name>
<dbReference type="EMBL" id="JBHSWB010000001">
    <property type="protein sequence ID" value="MFC6660235.1"/>
    <property type="molecule type" value="Genomic_DNA"/>
</dbReference>
<dbReference type="SUPFAM" id="SSF52540">
    <property type="entry name" value="P-loop containing nucleoside triphosphate hydrolases"/>
    <property type="match status" value="1"/>
</dbReference>
<feature type="region of interest" description="Disordered" evidence="1">
    <location>
        <begin position="349"/>
        <end position="389"/>
    </location>
</feature>
<evidence type="ECO:0000313" key="3">
    <source>
        <dbReference type="Proteomes" id="UP001596317"/>
    </source>
</evidence>
<comment type="caution">
    <text evidence="2">The sequence shown here is derived from an EMBL/GenBank/DDBJ whole genome shotgun (WGS) entry which is preliminary data.</text>
</comment>
<reference evidence="3" key="1">
    <citation type="journal article" date="2019" name="Int. J. Syst. Evol. Microbiol.">
        <title>The Global Catalogue of Microorganisms (GCM) 10K type strain sequencing project: providing services to taxonomists for standard genome sequencing and annotation.</title>
        <authorList>
            <consortium name="The Broad Institute Genomics Platform"/>
            <consortium name="The Broad Institute Genome Sequencing Center for Infectious Disease"/>
            <person name="Wu L."/>
            <person name="Ma J."/>
        </authorList>
    </citation>
    <scope>NUCLEOTIDE SEQUENCE [LARGE SCALE GENOMIC DNA]</scope>
    <source>
        <strain evidence="3">CCUG 63830</strain>
    </source>
</reference>
<dbReference type="RefSeq" id="WP_380055171.1">
    <property type="nucleotide sequence ID" value="NZ_JBHSWB010000001.1"/>
</dbReference>
<protein>
    <recommendedName>
        <fullName evidence="4">Orc1-like AAA ATPase domain-containing protein</fullName>
    </recommendedName>
</protein>
<keyword evidence="3" id="KW-1185">Reference proteome</keyword>
<evidence type="ECO:0000313" key="2">
    <source>
        <dbReference type="EMBL" id="MFC6660235.1"/>
    </source>
</evidence>
<feature type="compositionally biased region" description="Pro residues" evidence="1">
    <location>
        <begin position="351"/>
        <end position="373"/>
    </location>
</feature>
<proteinExistence type="predicted"/>
<evidence type="ECO:0000256" key="1">
    <source>
        <dbReference type="SAM" id="MobiDB-lite"/>
    </source>
</evidence>
<feature type="compositionally biased region" description="Low complexity" evidence="1">
    <location>
        <begin position="374"/>
        <end position="389"/>
    </location>
</feature>